<dbReference type="Gene3D" id="1.10.240.10">
    <property type="entry name" value="Tyrosyl-Transfer RNA Synthetase"/>
    <property type="match status" value="1"/>
</dbReference>
<dbReference type="InterPro" id="IPR002305">
    <property type="entry name" value="aa-tRNA-synth_Ic"/>
</dbReference>
<evidence type="ECO:0000256" key="3">
    <source>
        <dbReference type="ARBA" id="ARBA00022741"/>
    </source>
</evidence>
<dbReference type="SMART" id="SM00363">
    <property type="entry name" value="S4"/>
    <property type="match status" value="1"/>
</dbReference>
<proteinExistence type="inferred from homology"/>
<comment type="catalytic activity">
    <reaction evidence="8">
        <text>tRNA(Tyr) + L-tyrosine + ATP = L-tyrosyl-tRNA(Tyr) + AMP + diphosphate + H(+)</text>
        <dbReference type="Rhea" id="RHEA:10220"/>
        <dbReference type="Rhea" id="RHEA-COMP:9706"/>
        <dbReference type="Rhea" id="RHEA-COMP:9707"/>
        <dbReference type="ChEBI" id="CHEBI:15378"/>
        <dbReference type="ChEBI" id="CHEBI:30616"/>
        <dbReference type="ChEBI" id="CHEBI:33019"/>
        <dbReference type="ChEBI" id="CHEBI:58315"/>
        <dbReference type="ChEBI" id="CHEBI:78442"/>
        <dbReference type="ChEBI" id="CHEBI:78536"/>
        <dbReference type="ChEBI" id="CHEBI:456215"/>
        <dbReference type="EC" id="6.1.1.1"/>
    </reaction>
</comment>
<dbReference type="GO" id="GO:0005524">
    <property type="term" value="F:ATP binding"/>
    <property type="evidence" value="ECO:0007669"/>
    <property type="project" value="UniProtKB-KW"/>
</dbReference>
<sequence>MKPIVNPQKIEELLIRGIEEIIHKDRLKKKLLSGKKLRVKHGVDPTGPNIHLGRAAQLLKLRDFQELGHQIILIIGDFTAQIGDASDKTSARRPLSEKEVQQNMKNYLPQISKILDIKKTEIYYNSRWLSRLTIKNLLLISMKFTAQQMIQRRNFKERWEKEKPIGLHELYYPLFQGYDSVAIRADVEIGGFDQLFNLKTGRMVQKFFGQKPQDIMTLKMIVGPDGRKMSTSWQNVINISDDPQQIYGMIMSMEDKLLPDYFELCTRIPFKELEVIKKDLEQKKVNPRDVKTKLAKQIVALFHGEKAAQVAEKEFEKVFREKKLPSKVPEAKIQEDILNILDLLTKTKLASSMSEAKRLILQGGVKIKNKNQESKVKNDWKEEIKIKEGTVIQVGKRKFVKIKK</sequence>
<dbReference type="Gene3D" id="3.10.290.10">
    <property type="entry name" value="RNA-binding S4 domain"/>
    <property type="match status" value="1"/>
</dbReference>
<dbReference type="EMBL" id="PCWK01000042">
    <property type="protein sequence ID" value="PIR02306.1"/>
    <property type="molecule type" value="Genomic_DNA"/>
</dbReference>
<keyword evidence="7 11" id="KW-0030">Aminoacyl-tRNA synthetase</keyword>
<keyword evidence="5 10" id="KW-0694">RNA-binding</keyword>
<dbReference type="InterPro" id="IPR014729">
    <property type="entry name" value="Rossmann-like_a/b/a_fold"/>
</dbReference>
<feature type="domain" description="RNA-binding S4" evidence="12">
    <location>
        <begin position="339"/>
        <end position="403"/>
    </location>
</feature>
<evidence type="ECO:0000256" key="1">
    <source>
        <dbReference type="ARBA" id="ARBA00013160"/>
    </source>
</evidence>
<dbReference type="SUPFAM" id="SSF55174">
    <property type="entry name" value="Alpha-L RNA-binding motif"/>
    <property type="match status" value="1"/>
</dbReference>
<evidence type="ECO:0000256" key="4">
    <source>
        <dbReference type="ARBA" id="ARBA00022840"/>
    </source>
</evidence>
<name>A0A2H0N2H9_9BACT</name>
<dbReference type="PRINTS" id="PR01040">
    <property type="entry name" value="TRNASYNTHTYR"/>
</dbReference>
<organism evidence="13 14">
    <name type="scientific">Candidatus Nealsonbacteria bacterium CG11_big_fil_rev_8_21_14_0_20_35_11</name>
    <dbReference type="NCBI Taxonomy" id="1974713"/>
    <lineage>
        <taxon>Bacteria</taxon>
        <taxon>Candidatus Nealsoniibacteriota</taxon>
    </lineage>
</organism>
<dbReference type="GO" id="GO:0005829">
    <property type="term" value="C:cytosol"/>
    <property type="evidence" value="ECO:0007669"/>
    <property type="project" value="TreeGrafter"/>
</dbReference>
<dbReference type="PANTHER" id="PTHR11766:SF1">
    <property type="entry name" value="TYROSINE--TRNA LIGASE"/>
    <property type="match status" value="1"/>
</dbReference>
<protein>
    <recommendedName>
        <fullName evidence="1 9">Tyrosine--tRNA ligase</fullName>
        <ecNumber evidence="1 9">6.1.1.1</ecNumber>
    </recommendedName>
</protein>
<comment type="caution">
    <text evidence="13">The sequence shown here is derived from an EMBL/GenBank/DDBJ whole genome shotgun (WGS) entry which is preliminary data.</text>
</comment>
<evidence type="ECO:0000256" key="9">
    <source>
        <dbReference type="NCBIfam" id="TIGR00234"/>
    </source>
</evidence>
<dbReference type="SUPFAM" id="SSF52374">
    <property type="entry name" value="Nucleotidylyl transferase"/>
    <property type="match status" value="1"/>
</dbReference>
<accession>A0A2H0N2H9</accession>
<evidence type="ECO:0000256" key="11">
    <source>
        <dbReference type="RuleBase" id="RU363036"/>
    </source>
</evidence>
<evidence type="ECO:0000259" key="12">
    <source>
        <dbReference type="SMART" id="SM00363"/>
    </source>
</evidence>
<comment type="similarity">
    <text evidence="11">Belongs to the class-I aminoacyl-tRNA synthetase family.</text>
</comment>
<evidence type="ECO:0000313" key="13">
    <source>
        <dbReference type="EMBL" id="PIR02306.1"/>
    </source>
</evidence>
<dbReference type="InterPro" id="IPR002307">
    <property type="entry name" value="Tyr-tRNA-ligase"/>
</dbReference>
<dbReference type="Pfam" id="PF00579">
    <property type="entry name" value="tRNA-synt_1b"/>
    <property type="match status" value="1"/>
</dbReference>
<dbReference type="AlphaFoldDB" id="A0A2H0N2H9"/>
<evidence type="ECO:0000256" key="2">
    <source>
        <dbReference type="ARBA" id="ARBA00022598"/>
    </source>
</evidence>
<dbReference type="InterPro" id="IPR054608">
    <property type="entry name" value="SYY-like_C"/>
</dbReference>
<keyword evidence="6 11" id="KW-0648">Protein biosynthesis</keyword>
<keyword evidence="2 11" id="KW-0436">Ligase</keyword>
<dbReference type="InterPro" id="IPR024088">
    <property type="entry name" value="Tyr-tRNA-ligase_bac-type"/>
</dbReference>
<evidence type="ECO:0000256" key="5">
    <source>
        <dbReference type="ARBA" id="ARBA00022884"/>
    </source>
</evidence>
<dbReference type="InterPro" id="IPR036986">
    <property type="entry name" value="S4_RNA-bd_sf"/>
</dbReference>
<gene>
    <name evidence="13" type="ORF">COV62_01745</name>
</gene>
<dbReference type="Proteomes" id="UP000231139">
    <property type="component" value="Unassembled WGS sequence"/>
</dbReference>
<evidence type="ECO:0000256" key="6">
    <source>
        <dbReference type="ARBA" id="ARBA00022917"/>
    </source>
</evidence>
<dbReference type="Pfam" id="PF22421">
    <property type="entry name" value="SYY_C-terminal"/>
    <property type="match status" value="1"/>
</dbReference>
<dbReference type="CDD" id="cd00165">
    <property type="entry name" value="S4"/>
    <property type="match status" value="1"/>
</dbReference>
<dbReference type="GO" id="GO:0006437">
    <property type="term" value="P:tyrosyl-tRNA aminoacylation"/>
    <property type="evidence" value="ECO:0007669"/>
    <property type="project" value="UniProtKB-UniRule"/>
</dbReference>
<reference evidence="13 14" key="1">
    <citation type="submission" date="2017-09" db="EMBL/GenBank/DDBJ databases">
        <title>Depth-based differentiation of microbial function through sediment-hosted aquifers and enrichment of novel symbionts in the deep terrestrial subsurface.</title>
        <authorList>
            <person name="Probst A.J."/>
            <person name="Ladd B."/>
            <person name="Jarett J.K."/>
            <person name="Geller-Mcgrath D.E."/>
            <person name="Sieber C.M."/>
            <person name="Emerson J.B."/>
            <person name="Anantharaman K."/>
            <person name="Thomas B.C."/>
            <person name="Malmstrom R."/>
            <person name="Stieglmeier M."/>
            <person name="Klingl A."/>
            <person name="Woyke T."/>
            <person name="Ryan C.M."/>
            <person name="Banfield J.F."/>
        </authorList>
    </citation>
    <scope>NUCLEOTIDE SEQUENCE [LARGE SCALE GENOMIC DNA]</scope>
    <source>
        <strain evidence="13">CG11_big_fil_rev_8_21_14_0_20_35_11</strain>
    </source>
</reference>
<evidence type="ECO:0000256" key="8">
    <source>
        <dbReference type="ARBA" id="ARBA00048248"/>
    </source>
</evidence>
<dbReference type="GO" id="GO:0003723">
    <property type="term" value="F:RNA binding"/>
    <property type="evidence" value="ECO:0007669"/>
    <property type="project" value="UniProtKB-KW"/>
</dbReference>
<keyword evidence="4 11" id="KW-0067">ATP-binding</keyword>
<dbReference type="PANTHER" id="PTHR11766">
    <property type="entry name" value="TYROSYL-TRNA SYNTHETASE"/>
    <property type="match status" value="1"/>
</dbReference>
<dbReference type="InterPro" id="IPR002942">
    <property type="entry name" value="S4_RNA-bd"/>
</dbReference>
<evidence type="ECO:0000256" key="7">
    <source>
        <dbReference type="ARBA" id="ARBA00023146"/>
    </source>
</evidence>
<dbReference type="GO" id="GO:0004831">
    <property type="term" value="F:tyrosine-tRNA ligase activity"/>
    <property type="evidence" value="ECO:0007669"/>
    <property type="project" value="UniProtKB-UniRule"/>
</dbReference>
<dbReference type="Gene3D" id="3.40.50.620">
    <property type="entry name" value="HUPs"/>
    <property type="match status" value="1"/>
</dbReference>
<dbReference type="PROSITE" id="PS50889">
    <property type="entry name" value="S4"/>
    <property type="match status" value="1"/>
</dbReference>
<dbReference type="NCBIfam" id="TIGR00234">
    <property type="entry name" value="tyrS"/>
    <property type="match status" value="1"/>
</dbReference>
<keyword evidence="3 11" id="KW-0547">Nucleotide-binding</keyword>
<evidence type="ECO:0000256" key="10">
    <source>
        <dbReference type="PROSITE-ProRule" id="PRU00182"/>
    </source>
</evidence>
<evidence type="ECO:0000313" key="14">
    <source>
        <dbReference type="Proteomes" id="UP000231139"/>
    </source>
</evidence>
<dbReference type="EC" id="6.1.1.1" evidence="1 9"/>